<accession>A0A0G4KBV2</accession>
<keyword evidence="1" id="KW-0934">Plastid</keyword>
<proteinExistence type="predicted"/>
<dbReference type="EMBL" id="LN833431">
    <property type="protein sequence ID" value="CRF40185.1"/>
    <property type="molecule type" value="Genomic_DNA"/>
</dbReference>
<protein>
    <submittedName>
        <fullName evidence="1">Uncharacterized protein</fullName>
    </submittedName>
</protein>
<sequence>MNKKIIPKFDKHSIKSKSYIDNIGYRIDKNYFMILAK</sequence>
<evidence type="ECO:0000313" key="1">
    <source>
        <dbReference type="EMBL" id="CRF40185.1"/>
    </source>
</evidence>
<name>A0A0G4KBV2_9FLOR</name>
<reference evidence="2" key="1">
    <citation type="journal article" date="2017" name="BMC Genomics">
        <title>Complete chloroplast genome of Gracilaria firma (Gracilariaceae, Rhodophyta), with discussion on the use of chloroplast phylogenomics in the subclass Rhodymeniophycidae.</title>
        <authorList>
            <person name="Ng P.K."/>
            <person name="Lin S.M."/>
            <person name="Lim P.E."/>
            <person name="Liu L.C."/>
            <person name="Chen C.M."/>
            <person name="Pai T.W."/>
        </authorList>
    </citation>
    <scope>NUCLEOTIDE SEQUENCE [LARGE SCALE GENOMIC DNA]</scope>
</reference>
<dbReference type="Proteomes" id="UP000307987">
    <property type="component" value="Plastid JFC0032_plastid"/>
</dbReference>
<gene>
    <name evidence="1" type="primary">orf37</name>
</gene>
<dbReference type="AlphaFoldDB" id="A0A0G4KBV2"/>
<geneLocation type="plastid" evidence="1"/>
<evidence type="ECO:0000313" key="2">
    <source>
        <dbReference type="Proteomes" id="UP000307987"/>
    </source>
</evidence>
<organism evidence="1 2">
    <name type="scientific">Laurencia snackeyi</name>
    <dbReference type="NCBI Taxonomy" id="1858662"/>
    <lineage>
        <taxon>Eukaryota</taxon>
        <taxon>Rhodophyta</taxon>
        <taxon>Florideophyceae</taxon>
        <taxon>Rhodymeniophycidae</taxon>
        <taxon>Ceramiales</taxon>
        <taxon>Rhodomelaceae</taxon>
        <taxon>Laurencieae</taxon>
        <taxon>Laurencia</taxon>
    </lineage>
</organism>